<dbReference type="AlphaFoldDB" id="A0AAV1V924"/>
<accession>A0AAV1V924</accession>
<protein>
    <recommendedName>
        <fullName evidence="4">Secreted protein</fullName>
    </recommendedName>
</protein>
<dbReference type="Proteomes" id="UP001162060">
    <property type="component" value="Unassembled WGS sequence"/>
</dbReference>
<evidence type="ECO:0008006" key="4">
    <source>
        <dbReference type="Google" id="ProtNLM"/>
    </source>
</evidence>
<keyword evidence="1" id="KW-0732">Signal</keyword>
<name>A0AAV1V924_9STRA</name>
<feature type="signal peptide" evidence="1">
    <location>
        <begin position="1"/>
        <end position="16"/>
    </location>
</feature>
<evidence type="ECO:0000256" key="1">
    <source>
        <dbReference type="SAM" id="SignalP"/>
    </source>
</evidence>
<dbReference type="EMBL" id="CAKLBY020000302">
    <property type="protein sequence ID" value="CAK7943431.1"/>
    <property type="molecule type" value="Genomic_DNA"/>
</dbReference>
<organism evidence="2 3">
    <name type="scientific">Peronospora matthiolae</name>
    <dbReference type="NCBI Taxonomy" id="2874970"/>
    <lineage>
        <taxon>Eukaryota</taxon>
        <taxon>Sar</taxon>
        <taxon>Stramenopiles</taxon>
        <taxon>Oomycota</taxon>
        <taxon>Peronosporomycetes</taxon>
        <taxon>Peronosporales</taxon>
        <taxon>Peronosporaceae</taxon>
        <taxon>Peronospora</taxon>
    </lineage>
</organism>
<gene>
    <name evidence="2" type="ORF">PM001_LOCUS28581</name>
</gene>
<comment type="caution">
    <text evidence="2">The sequence shown here is derived from an EMBL/GenBank/DDBJ whole genome shotgun (WGS) entry which is preliminary data.</text>
</comment>
<evidence type="ECO:0000313" key="3">
    <source>
        <dbReference type="Proteomes" id="UP001162060"/>
    </source>
</evidence>
<reference evidence="2" key="1">
    <citation type="submission" date="2024-01" db="EMBL/GenBank/DDBJ databases">
        <authorList>
            <person name="Webb A."/>
        </authorList>
    </citation>
    <scope>NUCLEOTIDE SEQUENCE</scope>
    <source>
        <strain evidence="2">Pm1</strain>
    </source>
</reference>
<sequence>MNMAVFWGGWLKLCGGFRCAFFGRTLRPESRRCGWRVCILDFAWYLHEALPDEHTPEARERINHYH</sequence>
<evidence type="ECO:0000313" key="2">
    <source>
        <dbReference type="EMBL" id="CAK7943431.1"/>
    </source>
</evidence>
<feature type="chain" id="PRO_5043898040" description="Secreted protein" evidence="1">
    <location>
        <begin position="17"/>
        <end position="66"/>
    </location>
</feature>
<proteinExistence type="predicted"/>